<dbReference type="Proteomes" id="UP000784294">
    <property type="component" value="Unassembled WGS sequence"/>
</dbReference>
<accession>A0A448WKI5</accession>
<dbReference type="InterPro" id="IPR036397">
    <property type="entry name" value="RNaseH_sf"/>
</dbReference>
<dbReference type="OrthoDB" id="10252740at2759"/>
<evidence type="ECO:0000313" key="3">
    <source>
        <dbReference type="Proteomes" id="UP000784294"/>
    </source>
</evidence>
<dbReference type="InterPro" id="IPR003165">
    <property type="entry name" value="Piwi"/>
</dbReference>
<dbReference type="EMBL" id="CAAALY010019007">
    <property type="protein sequence ID" value="VEL13804.1"/>
    <property type="molecule type" value="Genomic_DNA"/>
</dbReference>
<keyword evidence="3" id="KW-1185">Reference proteome</keyword>
<evidence type="ECO:0000259" key="1">
    <source>
        <dbReference type="PROSITE" id="PS50822"/>
    </source>
</evidence>
<dbReference type="InterPro" id="IPR012337">
    <property type="entry name" value="RNaseH-like_sf"/>
</dbReference>
<dbReference type="GO" id="GO:0003676">
    <property type="term" value="F:nucleic acid binding"/>
    <property type="evidence" value="ECO:0007669"/>
    <property type="project" value="InterPro"/>
</dbReference>
<evidence type="ECO:0000313" key="2">
    <source>
        <dbReference type="EMBL" id="VEL13804.1"/>
    </source>
</evidence>
<name>A0A448WKI5_9PLAT</name>
<gene>
    <name evidence="2" type="ORF">PXEA_LOCUS7244</name>
</gene>
<feature type="domain" description="Piwi" evidence="1">
    <location>
        <begin position="1"/>
        <end position="89"/>
    </location>
</feature>
<organism evidence="2 3">
    <name type="scientific">Protopolystoma xenopodis</name>
    <dbReference type="NCBI Taxonomy" id="117903"/>
    <lineage>
        <taxon>Eukaryota</taxon>
        <taxon>Metazoa</taxon>
        <taxon>Spiralia</taxon>
        <taxon>Lophotrochozoa</taxon>
        <taxon>Platyhelminthes</taxon>
        <taxon>Monogenea</taxon>
        <taxon>Polyopisthocotylea</taxon>
        <taxon>Polystomatidea</taxon>
        <taxon>Polystomatidae</taxon>
        <taxon>Protopolystoma</taxon>
    </lineage>
</organism>
<dbReference type="PROSITE" id="PS50822">
    <property type="entry name" value="PIWI"/>
    <property type="match status" value="1"/>
</dbReference>
<dbReference type="Gene3D" id="3.30.420.10">
    <property type="entry name" value="Ribonuclease H-like superfamily/Ribonuclease H"/>
    <property type="match status" value="1"/>
</dbReference>
<comment type="caution">
    <text evidence="2">The sequence shown here is derived from an EMBL/GenBank/DDBJ whole genome shotgun (WGS) entry which is preliminary data.</text>
</comment>
<dbReference type="PANTHER" id="PTHR22891">
    <property type="entry name" value="EUKARYOTIC TRANSLATION INITIATION FACTOR 2C"/>
    <property type="match status" value="1"/>
</dbReference>
<reference evidence="2" key="1">
    <citation type="submission" date="2018-11" db="EMBL/GenBank/DDBJ databases">
        <authorList>
            <consortium name="Pathogen Informatics"/>
        </authorList>
    </citation>
    <scope>NUCLEOTIDE SEQUENCE</scope>
</reference>
<proteinExistence type="predicted"/>
<sequence length="127" mass="14670">MPTRIFFYRDGVSEGQFSTVLLSELRAIQKACKSLRPDFEPAITYVVVQKRHHIRFRPPDPGMKNVEPGTVVDKGITHPRDFDFYLCSHEGIQVQKSSQFDGVEVYLKLLLFVDRIIHMYTLHSGCQ</sequence>
<dbReference type="SUPFAM" id="SSF53098">
    <property type="entry name" value="Ribonuclease H-like"/>
    <property type="match status" value="1"/>
</dbReference>
<protein>
    <recommendedName>
        <fullName evidence="1">Piwi domain-containing protein</fullName>
    </recommendedName>
</protein>
<dbReference type="AlphaFoldDB" id="A0A448WKI5"/>
<dbReference type="Pfam" id="PF02171">
    <property type="entry name" value="Piwi"/>
    <property type="match status" value="1"/>
</dbReference>